<dbReference type="Proteomes" id="UP001359886">
    <property type="component" value="Unassembled WGS sequence"/>
</dbReference>
<evidence type="ECO:0000313" key="4">
    <source>
        <dbReference type="Proteomes" id="UP001359886"/>
    </source>
</evidence>
<feature type="signal peptide" evidence="2">
    <location>
        <begin position="1"/>
        <end position="26"/>
    </location>
</feature>
<dbReference type="GO" id="GO:0030288">
    <property type="term" value="C:outer membrane-bounded periplasmic space"/>
    <property type="evidence" value="ECO:0007669"/>
    <property type="project" value="InterPro"/>
</dbReference>
<dbReference type="EMBL" id="JAZHOG010000006">
    <property type="protein sequence ID" value="MEJ8568016.1"/>
    <property type="molecule type" value="Genomic_DNA"/>
</dbReference>
<dbReference type="InterPro" id="IPR005534">
    <property type="entry name" value="Curli_assmbl/transp-comp_CsgG"/>
</dbReference>
<dbReference type="RefSeq" id="WP_354695339.1">
    <property type="nucleotide sequence ID" value="NZ_JAZHOG010000006.1"/>
</dbReference>
<name>A0AAW9RKI0_9GAMM</name>
<keyword evidence="4" id="KW-1185">Reference proteome</keyword>
<reference evidence="3 4" key="1">
    <citation type="submission" date="2024-02" db="EMBL/GenBank/DDBJ databases">
        <title>A novel Wenzhouxiangellaceae bacterium, isolated from coastal sediments.</title>
        <authorList>
            <person name="Du Z.-J."/>
            <person name="Ye Y.-Q."/>
            <person name="Zhang X.-Y."/>
        </authorList>
    </citation>
    <scope>NUCLEOTIDE SEQUENCE [LARGE SCALE GENOMIC DNA]</scope>
    <source>
        <strain evidence="3 4">CH-27</strain>
    </source>
</reference>
<protein>
    <submittedName>
        <fullName evidence="3">CsgG/HfaB family protein</fullName>
    </submittedName>
</protein>
<keyword evidence="2" id="KW-0732">Signal</keyword>
<feature type="region of interest" description="Disordered" evidence="1">
    <location>
        <begin position="31"/>
        <end position="57"/>
    </location>
</feature>
<dbReference type="AlphaFoldDB" id="A0AAW9RKI0"/>
<comment type="caution">
    <text evidence="3">The sequence shown here is derived from an EMBL/GenBank/DDBJ whole genome shotgun (WGS) entry which is preliminary data.</text>
</comment>
<evidence type="ECO:0000256" key="1">
    <source>
        <dbReference type="SAM" id="MobiDB-lite"/>
    </source>
</evidence>
<organism evidence="3 4">
    <name type="scientific">Elongatibacter sediminis</name>
    <dbReference type="NCBI Taxonomy" id="3119006"/>
    <lineage>
        <taxon>Bacteria</taxon>
        <taxon>Pseudomonadati</taxon>
        <taxon>Pseudomonadota</taxon>
        <taxon>Gammaproteobacteria</taxon>
        <taxon>Chromatiales</taxon>
        <taxon>Wenzhouxiangellaceae</taxon>
        <taxon>Elongatibacter</taxon>
    </lineage>
</organism>
<evidence type="ECO:0000313" key="3">
    <source>
        <dbReference type="EMBL" id="MEJ8568016.1"/>
    </source>
</evidence>
<sequence>MKSHPKRLATLLIALGALGVCATANADGITDTKQGEGGSAVQGSAGPGGSQGDEGLEHCDRPMGALAVVEPQDYVMAALSRYSLSSPTGIIRMMVQQSNCFIVVERGQGMRNMMQERELADSGELRQGSNYGGGQMVAADFVLTPAVVFSDNDAGGIGGALGGLIGGRSGRVLGGIAGGLKFKEAQTSMLVTDARTGVQVAAAEGSSKKADLSLGGFLYGGGVGGALGGYGSTDEGKIIAASLVDNYNNVVRSVRGQPSLHRNVGTLAEEAAGGGQQGGGFSFNEGDILLPKINNVKLMADPADSAQVVHSLQKRDELIFMGAEQDGFVLVESSHGGGWVKKVLITR</sequence>
<evidence type="ECO:0000256" key="2">
    <source>
        <dbReference type="SAM" id="SignalP"/>
    </source>
</evidence>
<gene>
    <name evidence="3" type="ORF">V3330_10300</name>
</gene>
<proteinExistence type="predicted"/>
<feature type="chain" id="PRO_5043567022" evidence="2">
    <location>
        <begin position="27"/>
        <end position="347"/>
    </location>
</feature>
<accession>A0AAW9RKI0</accession>
<feature type="compositionally biased region" description="Gly residues" evidence="1">
    <location>
        <begin position="35"/>
        <end position="52"/>
    </location>
</feature>
<dbReference type="Pfam" id="PF03783">
    <property type="entry name" value="CsgG"/>
    <property type="match status" value="1"/>
</dbReference>